<sequence length="165" mass="19027">MFNFNLPTLLPNLIYQLAQFILQSQTASSPSQFEPHQPLKQTSQYRNQEYCETSCLAPIIRLQSLQLQFLPASHPILEWPDVKCLGNTLLKRLIIEQLDGFNKIIDESLCDPIDDKQILKVLEFTLKLIKHIITVDKNKGTEKSYTHLHTFEDVPTTNPNRNDPP</sequence>
<comment type="caution">
    <text evidence="1">The sequence shown here is derived from an EMBL/GenBank/DDBJ whole genome shotgun (WGS) entry which is preliminary data.</text>
</comment>
<organism evidence="1 2">
    <name type="scientific">Gigaspora margarita</name>
    <dbReference type="NCBI Taxonomy" id="4874"/>
    <lineage>
        <taxon>Eukaryota</taxon>
        <taxon>Fungi</taxon>
        <taxon>Fungi incertae sedis</taxon>
        <taxon>Mucoromycota</taxon>
        <taxon>Glomeromycotina</taxon>
        <taxon>Glomeromycetes</taxon>
        <taxon>Diversisporales</taxon>
        <taxon>Gigasporaceae</taxon>
        <taxon>Gigaspora</taxon>
    </lineage>
</organism>
<accession>A0ABN7W791</accession>
<dbReference type="EMBL" id="CAJVQB010033013">
    <property type="protein sequence ID" value="CAG8819128.1"/>
    <property type="molecule type" value="Genomic_DNA"/>
</dbReference>
<name>A0ABN7W791_GIGMA</name>
<reference evidence="1 2" key="1">
    <citation type="submission" date="2021-06" db="EMBL/GenBank/DDBJ databases">
        <authorList>
            <person name="Kallberg Y."/>
            <person name="Tangrot J."/>
            <person name="Rosling A."/>
        </authorList>
    </citation>
    <scope>NUCLEOTIDE SEQUENCE [LARGE SCALE GENOMIC DNA]</scope>
    <source>
        <strain evidence="1 2">120-4 pot B 10/14</strain>
    </source>
</reference>
<evidence type="ECO:0000313" key="1">
    <source>
        <dbReference type="EMBL" id="CAG8819128.1"/>
    </source>
</evidence>
<gene>
    <name evidence="1" type="ORF">GMARGA_LOCUS27227</name>
</gene>
<dbReference type="Proteomes" id="UP000789901">
    <property type="component" value="Unassembled WGS sequence"/>
</dbReference>
<protein>
    <submittedName>
        <fullName evidence="1">24886_t:CDS:1</fullName>
    </submittedName>
</protein>
<keyword evidence="2" id="KW-1185">Reference proteome</keyword>
<evidence type="ECO:0000313" key="2">
    <source>
        <dbReference type="Proteomes" id="UP000789901"/>
    </source>
</evidence>
<proteinExistence type="predicted"/>